<dbReference type="AlphaFoldDB" id="A0AA48GQR3"/>
<dbReference type="Proteomes" id="UP001238179">
    <property type="component" value="Chromosome"/>
</dbReference>
<reference evidence="2" key="1">
    <citation type="journal article" date="2023" name="Int. J. Syst. Evol. Microbiol.">
        <title>Mesoterricola silvestris gen. nov., sp. nov., Mesoterricola sediminis sp. nov., Geothrix oryzae sp. nov., Geothrix edaphica sp. nov., Geothrix rubra sp. nov., and Geothrix limicola sp. nov., six novel members of Acidobacteriota isolated from soils.</title>
        <authorList>
            <person name="Itoh H."/>
            <person name="Sugisawa Y."/>
            <person name="Mise K."/>
            <person name="Xu Z."/>
            <person name="Kuniyasu M."/>
            <person name="Ushijima N."/>
            <person name="Kawano K."/>
            <person name="Kobayashi E."/>
            <person name="Shiratori Y."/>
            <person name="Masuda Y."/>
            <person name="Senoo K."/>
        </authorList>
    </citation>
    <scope>NUCLEOTIDE SEQUENCE [LARGE SCALE GENOMIC DNA]</scope>
    <source>
        <strain evidence="2">W79</strain>
    </source>
</reference>
<dbReference type="PROSITE" id="PS51257">
    <property type="entry name" value="PROKAR_LIPOPROTEIN"/>
    <property type="match status" value="1"/>
</dbReference>
<gene>
    <name evidence="1" type="ORF">METEAL_35580</name>
</gene>
<evidence type="ECO:0000313" key="1">
    <source>
        <dbReference type="EMBL" id="BDU74384.1"/>
    </source>
</evidence>
<protein>
    <submittedName>
        <fullName evidence="1">Uncharacterized protein</fullName>
    </submittedName>
</protein>
<dbReference type="EMBL" id="AP027080">
    <property type="protein sequence ID" value="BDU74384.1"/>
    <property type="molecule type" value="Genomic_DNA"/>
</dbReference>
<proteinExistence type="predicted"/>
<name>A0AA48GQR3_9BACT</name>
<organism evidence="1 2">
    <name type="scientific">Mesoterricola silvestris</name>
    <dbReference type="NCBI Taxonomy" id="2927979"/>
    <lineage>
        <taxon>Bacteria</taxon>
        <taxon>Pseudomonadati</taxon>
        <taxon>Acidobacteriota</taxon>
        <taxon>Holophagae</taxon>
        <taxon>Holophagales</taxon>
        <taxon>Holophagaceae</taxon>
        <taxon>Mesoterricola</taxon>
    </lineage>
</organism>
<dbReference type="KEGG" id="msil:METEAL_35580"/>
<accession>A0AA48GQR3</accession>
<keyword evidence="2" id="KW-1185">Reference proteome</keyword>
<sequence>MFLKNVWIPAIAGMALIVGCDSKPADTIPKTAPMAAKEPHELLAHLKYIAVRKDFADIPVIAPQDLAGLYGNAWWFHNHAGQMDLTLTAEEIKALGADEAVTLGYLAPGVSMAGMQAAMDKLSAKQIPSLPDAMQGVDLLKVDKLPGEKENPKAFATMNGPLLRPMYNAGIYRLLKGVPAELWSEVALMKATPNPKNSLETAMVLGFQGKPIIELTARQKADKTYGIIYIHYLVQPKALAKAVPPAK</sequence>
<evidence type="ECO:0000313" key="2">
    <source>
        <dbReference type="Proteomes" id="UP001238179"/>
    </source>
</evidence>
<dbReference type="RefSeq" id="WP_316413060.1">
    <property type="nucleotide sequence ID" value="NZ_AP027080.1"/>
</dbReference>